<keyword evidence="5" id="KW-0539">Nucleus</keyword>
<dbReference type="InterPro" id="IPR005508">
    <property type="entry name" value="At2g31720-like"/>
</dbReference>
<dbReference type="Proteomes" id="UP000636709">
    <property type="component" value="Unassembled WGS sequence"/>
</dbReference>
<evidence type="ECO:0000256" key="5">
    <source>
        <dbReference type="ARBA" id="ARBA00023242"/>
    </source>
</evidence>
<reference evidence="7" key="1">
    <citation type="submission" date="2020-07" db="EMBL/GenBank/DDBJ databases">
        <title>Genome sequence and genetic diversity analysis of an under-domesticated orphan crop, white fonio (Digitaria exilis).</title>
        <authorList>
            <person name="Bennetzen J.L."/>
            <person name="Chen S."/>
            <person name="Ma X."/>
            <person name="Wang X."/>
            <person name="Yssel A.E.J."/>
            <person name="Chaluvadi S.R."/>
            <person name="Johnson M."/>
            <person name="Gangashetty P."/>
            <person name="Hamidou F."/>
            <person name="Sanogo M.D."/>
            <person name="Zwaenepoel A."/>
            <person name="Wallace J."/>
            <person name="Van De Peer Y."/>
            <person name="Van Deynze A."/>
        </authorList>
    </citation>
    <scope>NUCLEOTIDE SEQUENCE</scope>
    <source>
        <tissue evidence="7">Leaves</tissue>
    </source>
</reference>
<evidence type="ECO:0000313" key="7">
    <source>
        <dbReference type="EMBL" id="KAF8725501.1"/>
    </source>
</evidence>
<keyword evidence="3" id="KW-0238">DNA-binding</keyword>
<dbReference type="SUPFAM" id="SSF101936">
    <property type="entry name" value="DNA-binding pseudobarrel domain"/>
    <property type="match status" value="1"/>
</dbReference>
<dbReference type="AlphaFoldDB" id="A0A835F1F0"/>
<evidence type="ECO:0000256" key="2">
    <source>
        <dbReference type="ARBA" id="ARBA00023015"/>
    </source>
</evidence>
<dbReference type="GO" id="GO:0005634">
    <property type="term" value="C:nucleus"/>
    <property type="evidence" value="ECO:0007669"/>
    <property type="project" value="UniProtKB-SubCell"/>
</dbReference>
<evidence type="ECO:0000313" key="8">
    <source>
        <dbReference type="Proteomes" id="UP000636709"/>
    </source>
</evidence>
<gene>
    <name evidence="7" type="ORF">HU200_020028</name>
</gene>
<keyword evidence="4" id="KW-0804">Transcription</keyword>
<accession>A0A835F1F0</accession>
<dbReference type="PANTHER" id="PTHR34397:SF14">
    <property type="entry name" value="OS05G0233000 PROTEIN"/>
    <property type="match status" value="1"/>
</dbReference>
<evidence type="ECO:0008006" key="9">
    <source>
        <dbReference type="Google" id="ProtNLM"/>
    </source>
</evidence>
<protein>
    <recommendedName>
        <fullName evidence="9">B3 domain-containing protein</fullName>
    </recommendedName>
</protein>
<dbReference type="InterPro" id="IPR015300">
    <property type="entry name" value="DNA-bd_pseudobarrel_sf"/>
</dbReference>
<sequence>MTIGPLGAAEPTKKCKIKIKTTAASSPGGPVEARNQENGGNSERPGGPRQEPNMTAEATLELPLPPRSPEKRKRRRDASSDSEIFWVSKKLRSSVAAARGRGNVIDGVNRAAAAAEAHLSPRGSMGGGERICKKSRRSPGGSISRAVDKKEEAKLRPCVLAAPIHGLDGLRQDWEVSVLDFALPSRGVQNQKPLERDHHHNDEKECWLIKRSCLTTVAVCEGSNGAVSQNRVVSSTPSTGAQKPTRRSSPVQEARADGQRSCKRTKHSARMTPMRPFMSMSSGLQCLGVTNVTPVLAKTLTATDCCLHQSRLQFSPRNVMESPLMSILTPEEWRSVHNLDKVDGLELEAIDQHGYSYKMRLKYSDRMVCARQYRLMQEWVLFLTQNGVRQGDVIEVGALRVQGRPMLTLLNYSTATQGWTPEEIEAADGLLMLSDFSDRTRS</sequence>
<dbReference type="Gene3D" id="2.40.330.10">
    <property type="entry name" value="DNA-binding pseudobarrel domain"/>
    <property type="match status" value="1"/>
</dbReference>
<feature type="region of interest" description="Disordered" evidence="6">
    <location>
        <begin position="120"/>
        <end position="145"/>
    </location>
</feature>
<comment type="subcellular location">
    <subcellularLocation>
        <location evidence="1">Nucleus</location>
    </subcellularLocation>
</comment>
<evidence type="ECO:0000256" key="4">
    <source>
        <dbReference type="ARBA" id="ARBA00023163"/>
    </source>
</evidence>
<dbReference type="Pfam" id="PF03754">
    <property type="entry name" value="At2g31720-like"/>
    <property type="match status" value="1"/>
</dbReference>
<feature type="region of interest" description="Disordered" evidence="6">
    <location>
        <begin position="1"/>
        <end position="81"/>
    </location>
</feature>
<feature type="region of interest" description="Disordered" evidence="6">
    <location>
        <begin position="230"/>
        <end position="268"/>
    </location>
</feature>
<evidence type="ECO:0000256" key="6">
    <source>
        <dbReference type="SAM" id="MobiDB-lite"/>
    </source>
</evidence>
<dbReference type="GO" id="GO:0003677">
    <property type="term" value="F:DNA binding"/>
    <property type="evidence" value="ECO:0007669"/>
    <property type="project" value="UniProtKB-KW"/>
</dbReference>
<evidence type="ECO:0000256" key="1">
    <source>
        <dbReference type="ARBA" id="ARBA00004123"/>
    </source>
</evidence>
<dbReference type="OrthoDB" id="685482at2759"/>
<keyword evidence="8" id="KW-1185">Reference proteome</keyword>
<dbReference type="EMBL" id="JACEFO010001653">
    <property type="protein sequence ID" value="KAF8725501.1"/>
    <property type="molecule type" value="Genomic_DNA"/>
</dbReference>
<proteinExistence type="predicted"/>
<dbReference type="PANTHER" id="PTHR34397">
    <property type="entry name" value="OS05G0237600 PROTEIN"/>
    <property type="match status" value="1"/>
</dbReference>
<evidence type="ECO:0000256" key="3">
    <source>
        <dbReference type="ARBA" id="ARBA00023125"/>
    </source>
</evidence>
<comment type="caution">
    <text evidence="7">The sequence shown here is derived from an EMBL/GenBank/DDBJ whole genome shotgun (WGS) entry which is preliminary data.</text>
</comment>
<organism evidence="7 8">
    <name type="scientific">Digitaria exilis</name>
    <dbReference type="NCBI Taxonomy" id="1010633"/>
    <lineage>
        <taxon>Eukaryota</taxon>
        <taxon>Viridiplantae</taxon>
        <taxon>Streptophyta</taxon>
        <taxon>Embryophyta</taxon>
        <taxon>Tracheophyta</taxon>
        <taxon>Spermatophyta</taxon>
        <taxon>Magnoliopsida</taxon>
        <taxon>Liliopsida</taxon>
        <taxon>Poales</taxon>
        <taxon>Poaceae</taxon>
        <taxon>PACMAD clade</taxon>
        <taxon>Panicoideae</taxon>
        <taxon>Panicodae</taxon>
        <taxon>Paniceae</taxon>
        <taxon>Anthephorinae</taxon>
        <taxon>Digitaria</taxon>
    </lineage>
</organism>
<name>A0A835F1F0_9POAL</name>
<feature type="compositionally biased region" description="Polar residues" evidence="6">
    <location>
        <begin position="230"/>
        <end position="251"/>
    </location>
</feature>
<keyword evidence="2" id="KW-0805">Transcription regulation</keyword>